<dbReference type="PRINTS" id="PR00455">
    <property type="entry name" value="HTHTETR"/>
</dbReference>
<evidence type="ECO:0000313" key="4">
    <source>
        <dbReference type="EMBL" id="PYI55769.1"/>
    </source>
</evidence>
<dbReference type="EMBL" id="QJVJ01000003">
    <property type="protein sequence ID" value="PYI55769.1"/>
    <property type="molecule type" value="Genomic_DNA"/>
</dbReference>
<dbReference type="InterPro" id="IPR009057">
    <property type="entry name" value="Homeodomain-like_sf"/>
</dbReference>
<dbReference type="Proteomes" id="UP000247476">
    <property type="component" value="Unassembled WGS sequence"/>
</dbReference>
<reference evidence="4 5" key="1">
    <citation type="submission" date="2018-05" db="EMBL/GenBank/DDBJ databases">
        <title>Paenibacillus flagellatus sp. nov., isolated from selenium mineral soil.</title>
        <authorList>
            <person name="Dai X."/>
        </authorList>
    </citation>
    <scope>NUCLEOTIDE SEQUENCE [LARGE SCALE GENOMIC DNA]</scope>
    <source>
        <strain evidence="4 5">DXL2</strain>
    </source>
</reference>
<dbReference type="Pfam" id="PF00440">
    <property type="entry name" value="TetR_N"/>
    <property type="match status" value="1"/>
</dbReference>
<protein>
    <submittedName>
        <fullName evidence="4">TetR/AcrR family transcriptional regulator</fullName>
    </submittedName>
</protein>
<feature type="domain" description="HTH tetR-type" evidence="3">
    <location>
        <begin position="11"/>
        <end position="71"/>
    </location>
</feature>
<dbReference type="SUPFAM" id="SSF48498">
    <property type="entry name" value="Tetracyclin repressor-like, C-terminal domain"/>
    <property type="match status" value="1"/>
</dbReference>
<accession>A0A2V5K8D8</accession>
<evidence type="ECO:0000313" key="5">
    <source>
        <dbReference type="Proteomes" id="UP000247476"/>
    </source>
</evidence>
<dbReference type="RefSeq" id="WP_110839570.1">
    <property type="nucleotide sequence ID" value="NZ_QJVJ01000003.1"/>
</dbReference>
<organism evidence="4 5">
    <name type="scientific">Paenibacillus flagellatus</name>
    <dbReference type="NCBI Taxonomy" id="2211139"/>
    <lineage>
        <taxon>Bacteria</taxon>
        <taxon>Bacillati</taxon>
        <taxon>Bacillota</taxon>
        <taxon>Bacilli</taxon>
        <taxon>Bacillales</taxon>
        <taxon>Paenibacillaceae</taxon>
        <taxon>Paenibacillus</taxon>
    </lineage>
</organism>
<keyword evidence="5" id="KW-1185">Reference proteome</keyword>
<dbReference type="OrthoDB" id="1679733at2"/>
<sequence length="204" mass="23333">MSMNPKRKDARHVSDVILKTARELFAEHGVDAVSMHQIAKTAGIGQATLYRRFAQKGELCMELLQEHFDRLTVEIRDILQRDADKSAKTRLEAVLRMLIRFVNEESTWLRAIQADLLSRTCAEEREHFFQSTPYRFMHDLLCGLLKEAQERGETGPTDAVFVAHVLISSLAPPVNLHLRQTYGYTAERIADTFIASFVEPLFKT</sequence>
<dbReference type="GO" id="GO:0003700">
    <property type="term" value="F:DNA-binding transcription factor activity"/>
    <property type="evidence" value="ECO:0007669"/>
    <property type="project" value="TreeGrafter"/>
</dbReference>
<dbReference type="InterPro" id="IPR001647">
    <property type="entry name" value="HTH_TetR"/>
</dbReference>
<dbReference type="AlphaFoldDB" id="A0A2V5K8D8"/>
<evidence type="ECO:0000259" key="3">
    <source>
        <dbReference type="PROSITE" id="PS50977"/>
    </source>
</evidence>
<dbReference type="PANTHER" id="PTHR30055">
    <property type="entry name" value="HTH-TYPE TRANSCRIPTIONAL REGULATOR RUTR"/>
    <property type="match status" value="1"/>
</dbReference>
<feature type="DNA-binding region" description="H-T-H motif" evidence="2">
    <location>
        <begin position="34"/>
        <end position="53"/>
    </location>
</feature>
<proteinExistence type="predicted"/>
<comment type="caution">
    <text evidence="4">The sequence shown here is derived from an EMBL/GenBank/DDBJ whole genome shotgun (WGS) entry which is preliminary data.</text>
</comment>
<dbReference type="PROSITE" id="PS50977">
    <property type="entry name" value="HTH_TETR_2"/>
    <property type="match status" value="1"/>
</dbReference>
<dbReference type="GO" id="GO:0000976">
    <property type="term" value="F:transcription cis-regulatory region binding"/>
    <property type="evidence" value="ECO:0007669"/>
    <property type="project" value="TreeGrafter"/>
</dbReference>
<dbReference type="InterPro" id="IPR036271">
    <property type="entry name" value="Tet_transcr_reg_TetR-rel_C_sf"/>
</dbReference>
<dbReference type="PANTHER" id="PTHR30055:SF209">
    <property type="entry name" value="POSSIBLE TRANSCRIPTIONAL REGULATORY PROTEIN (PROBABLY TETR-FAMILY)"/>
    <property type="match status" value="1"/>
</dbReference>
<keyword evidence="1 2" id="KW-0238">DNA-binding</keyword>
<evidence type="ECO:0000256" key="2">
    <source>
        <dbReference type="PROSITE-ProRule" id="PRU00335"/>
    </source>
</evidence>
<dbReference type="Gene3D" id="1.10.10.60">
    <property type="entry name" value="Homeodomain-like"/>
    <property type="match status" value="1"/>
</dbReference>
<gene>
    <name evidence="4" type="ORF">DLM86_08610</name>
</gene>
<dbReference type="InterPro" id="IPR050109">
    <property type="entry name" value="HTH-type_TetR-like_transc_reg"/>
</dbReference>
<evidence type="ECO:0000256" key="1">
    <source>
        <dbReference type="ARBA" id="ARBA00023125"/>
    </source>
</evidence>
<dbReference type="Gene3D" id="1.10.357.10">
    <property type="entry name" value="Tetracycline Repressor, domain 2"/>
    <property type="match status" value="1"/>
</dbReference>
<dbReference type="SUPFAM" id="SSF46689">
    <property type="entry name" value="Homeodomain-like"/>
    <property type="match status" value="1"/>
</dbReference>
<name>A0A2V5K8D8_9BACL</name>